<evidence type="ECO:0000256" key="2">
    <source>
        <dbReference type="SAM" id="Phobius"/>
    </source>
</evidence>
<keyword evidence="4" id="KW-1185">Reference proteome</keyword>
<dbReference type="RefSeq" id="WP_012267341.1">
    <property type="nucleotide sequence ID" value="NC_010296.1"/>
</dbReference>
<protein>
    <submittedName>
        <fullName evidence="3">Uncharacterized protein</fullName>
    </submittedName>
</protein>
<keyword evidence="2" id="KW-0812">Transmembrane</keyword>
<evidence type="ECO:0000313" key="4">
    <source>
        <dbReference type="Proteomes" id="UP000001510"/>
    </source>
</evidence>
<dbReference type="EnsemblBacteria" id="BAG04676">
    <property type="protein sequence ID" value="BAG04676"/>
    <property type="gene ID" value="MAE_48540"/>
</dbReference>
<gene>
    <name evidence="3" type="ordered locus">MAE_48540</name>
</gene>
<dbReference type="EMBL" id="AP009552">
    <property type="protein sequence ID" value="BAG04676.1"/>
    <property type="molecule type" value="Genomic_DNA"/>
</dbReference>
<reference evidence="3 4" key="1">
    <citation type="journal article" date="2007" name="DNA Res.">
        <title>Complete genomic structure of the bloom-forming toxic cyanobacterium Microcystis aeruginosa NIES-843.</title>
        <authorList>
            <person name="Kaneko T."/>
            <person name="Nakajima N."/>
            <person name="Okamoto S."/>
            <person name="Suzuki I."/>
            <person name="Tanabe Y."/>
            <person name="Tamaoki M."/>
            <person name="Nakamura Y."/>
            <person name="Kasai F."/>
            <person name="Watanabe A."/>
            <person name="Kawashima K."/>
            <person name="Kishida Y."/>
            <person name="Ono A."/>
            <person name="Shimizu Y."/>
            <person name="Takahashi C."/>
            <person name="Minami C."/>
            <person name="Fujishiro T."/>
            <person name="Kohara M."/>
            <person name="Katoh M."/>
            <person name="Nakazaki N."/>
            <person name="Nakayama S."/>
            <person name="Yamada M."/>
            <person name="Tabata S."/>
            <person name="Watanabe M.M."/>
        </authorList>
    </citation>
    <scope>NUCLEOTIDE SEQUENCE [LARGE SCALE GENOMIC DNA]</scope>
    <source>
        <strain evidence="4">NIES-843 / IAM M-247</strain>
    </source>
</reference>
<accession>B0JVT3</accession>
<keyword evidence="2" id="KW-1133">Transmembrane helix</keyword>
<dbReference type="HOGENOM" id="CLU_1946350_0_0_3"/>
<proteinExistence type="predicted"/>
<dbReference type="AlphaFoldDB" id="B0JVT3"/>
<dbReference type="STRING" id="449447.MAE_48540"/>
<dbReference type="Proteomes" id="UP000001510">
    <property type="component" value="Chromosome"/>
</dbReference>
<feature type="region of interest" description="Disordered" evidence="1">
    <location>
        <begin position="1"/>
        <end position="20"/>
    </location>
</feature>
<dbReference type="PaxDb" id="449447-MAE_48540"/>
<feature type="transmembrane region" description="Helical" evidence="2">
    <location>
        <begin position="109"/>
        <end position="127"/>
    </location>
</feature>
<feature type="transmembrane region" description="Helical" evidence="2">
    <location>
        <begin position="36"/>
        <end position="56"/>
    </location>
</feature>
<evidence type="ECO:0000256" key="1">
    <source>
        <dbReference type="SAM" id="MobiDB-lite"/>
    </source>
</evidence>
<name>B0JVT3_MICAN</name>
<sequence>MSQDLRNQKPDVDNSSDIRVKQSPNGELKQFLKQPFGIALAMILIVLLSGTTFVVGKASVSRSFCIASFNCQANTDNDIGGNTSAKAGKNGTVNIEQPSTQQKPSEDHWTEIAIGVGAIAIALWWIVLL</sequence>
<evidence type="ECO:0000313" key="3">
    <source>
        <dbReference type="EMBL" id="BAG04676.1"/>
    </source>
</evidence>
<dbReference type="KEGG" id="mar:MAE_48540"/>
<organism evidence="3 4">
    <name type="scientific">Microcystis aeruginosa (strain NIES-843 / IAM M-2473)</name>
    <dbReference type="NCBI Taxonomy" id="449447"/>
    <lineage>
        <taxon>Bacteria</taxon>
        <taxon>Bacillati</taxon>
        <taxon>Cyanobacteriota</taxon>
        <taxon>Cyanophyceae</taxon>
        <taxon>Oscillatoriophycideae</taxon>
        <taxon>Chroococcales</taxon>
        <taxon>Microcystaceae</taxon>
        <taxon>Microcystis</taxon>
    </lineage>
</organism>
<keyword evidence="2" id="KW-0472">Membrane</keyword>